<dbReference type="SUPFAM" id="SSF103473">
    <property type="entry name" value="MFS general substrate transporter"/>
    <property type="match status" value="1"/>
</dbReference>
<dbReference type="GO" id="GO:0005886">
    <property type="term" value="C:plasma membrane"/>
    <property type="evidence" value="ECO:0007669"/>
    <property type="project" value="TreeGrafter"/>
</dbReference>
<keyword evidence="4" id="KW-0812">Transmembrane</keyword>
<feature type="transmembrane region" description="Helical" evidence="4">
    <location>
        <begin position="147"/>
        <end position="167"/>
    </location>
</feature>
<comment type="caution">
    <text evidence="5">The sequence shown here is derived from an EMBL/GenBank/DDBJ whole genome shotgun (WGS) entry which is preliminary data.</text>
</comment>
<dbReference type="InterPro" id="IPR001927">
    <property type="entry name" value="Na/Gal_symport"/>
</dbReference>
<dbReference type="NCBIfam" id="TIGR00792">
    <property type="entry name" value="gph"/>
    <property type="match status" value="1"/>
</dbReference>
<protein>
    <submittedName>
        <fullName evidence="5">Sugar (Glycoside-Pentoside-Hexuronide) transporter</fullName>
    </submittedName>
</protein>
<evidence type="ECO:0000256" key="3">
    <source>
        <dbReference type="ARBA" id="ARBA00022847"/>
    </source>
</evidence>
<comment type="similarity">
    <text evidence="1">Belongs to the sodium:galactoside symporter (TC 2.A.2) family.</text>
</comment>
<dbReference type="STRING" id="1125699.HMPREF9194_00887"/>
<evidence type="ECO:0000256" key="4">
    <source>
        <dbReference type="SAM" id="Phobius"/>
    </source>
</evidence>
<sequence length="458" mass="51051">MTKRNRWTFGLGTIGRDMVYTLISMYLIFYMTDVIYVPTAILWRITAIVLAARIFDACNDPFMGLIVDNTKTKFGKFKPWIAFGAFTSGILTILLFTDFKIQGGAYAAVFAVIYLLWGMAFTTNDISYWSMLPALSVDQKEREKIGAFARICANIGLFSVVAGLVPVTKILGNKVGSLAKGYTVFAIIVVLIMWIGQTITLIGVKEPKITKQQKHTSLKELVSVIFKNDQLLLTAISMTIFMIGYMTTTSFGLYFFKYAYGDENMYSVFAIILGLSQITALIIFPLVSKYLVRQKIFTLATVMVLAGYVIFFFAPSNTMLFIGISGILIFIGQAFIQLMMLMFLADCVDYGHWKLGKRNDSISFSLQPFINKLSGAVSNGIVSAVVIISGIKEATSAADVSAGGLLMMKIAMLVFPPLCIVASYILYRVRYKIDENMYQRVLTELEQRGELTRDSKDA</sequence>
<feature type="transmembrane region" description="Helical" evidence="4">
    <location>
        <begin position="403"/>
        <end position="427"/>
    </location>
</feature>
<dbReference type="AlphaFoldDB" id="S3JZB9"/>
<feature type="transmembrane region" description="Helical" evidence="4">
    <location>
        <begin position="182"/>
        <end position="204"/>
    </location>
</feature>
<dbReference type="Pfam" id="PF13347">
    <property type="entry name" value="MFS_2"/>
    <property type="match status" value="1"/>
</dbReference>
<evidence type="ECO:0000313" key="6">
    <source>
        <dbReference type="Proteomes" id="UP000014541"/>
    </source>
</evidence>
<feature type="transmembrane region" description="Helical" evidence="4">
    <location>
        <begin position="80"/>
        <end position="99"/>
    </location>
</feature>
<feature type="transmembrane region" description="Helical" evidence="4">
    <location>
        <begin position="296"/>
        <end position="314"/>
    </location>
</feature>
<keyword evidence="6" id="KW-1185">Reference proteome</keyword>
<feature type="transmembrane region" description="Helical" evidence="4">
    <location>
        <begin position="268"/>
        <end position="287"/>
    </location>
</feature>
<evidence type="ECO:0000256" key="1">
    <source>
        <dbReference type="ARBA" id="ARBA00009617"/>
    </source>
</evidence>
<dbReference type="HOGENOM" id="CLU_027408_0_3_12"/>
<keyword evidence="3" id="KW-0769">Symport</keyword>
<dbReference type="eggNOG" id="COG2211">
    <property type="taxonomic scope" value="Bacteria"/>
</dbReference>
<dbReference type="PATRIC" id="fig|1125699.3.peg.904"/>
<dbReference type="InterPro" id="IPR036259">
    <property type="entry name" value="MFS_trans_sf"/>
</dbReference>
<dbReference type="InterPro" id="IPR039672">
    <property type="entry name" value="MFS_2"/>
</dbReference>
<accession>S3JZB9</accession>
<evidence type="ECO:0000256" key="2">
    <source>
        <dbReference type="ARBA" id="ARBA00022448"/>
    </source>
</evidence>
<keyword evidence="4" id="KW-1133">Transmembrane helix</keyword>
<dbReference type="PANTHER" id="PTHR11328:SF36">
    <property type="entry name" value="MELIBIOSE PERMEASE"/>
    <property type="match status" value="1"/>
</dbReference>
<keyword evidence="4" id="KW-0472">Membrane</keyword>
<name>S3JZB9_TREMA</name>
<evidence type="ECO:0000313" key="5">
    <source>
        <dbReference type="EMBL" id="EPF30570.1"/>
    </source>
</evidence>
<keyword evidence="2" id="KW-0813">Transport</keyword>
<dbReference type="GO" id="GO:0015293">
    <property type="term" value="F:symporter activity"/>
    <property type="evidence" value="ECO:0007669"/>
    <property type="project" value="UniProtKB-KW"/>
</dbReference>
<dbReference type="PANTHER" id="PTHR11328">
    <property type="entry name" value="MAJOR FACILITATOR SUPERFAMILY DOMAIN-CONTAINING PROTEIN"/>
    <property type="match status" value="1"/>
</dbReference>
<proteinExistence type="inferred from homology"/>
<dbReference type="OrthoDB" id="9764596at2"/>
<dbReference type="GO" id="GO:0008643">
    <property type="term" value="P:carbohydrate transport"/>
    <property type="evidence" value="ECO:0007669"/>
    <property type="project" value="InterPro"/>
</dbReference>
<gene>
    <name evidence="5" type="ORF">HMPREF9194_00887</name>
</gene>
<dbReference type="GO" id="GO:0006814">
    <property type="term" value="P:sodium ion transport"/>
    <property type="evidence" value="ECO:0007669"/>
    <property type="project" value="InterPro"/>
</dbReference>
<dbReference type="CDD" id="cd17332">
    <property type="entry name" value="MFS_MelB_like"/>
    <property type="match status" value="1"/>
</dbReference>
<organism evidence="5 6">
    <name type="scientific">Treponema maltophilum ATCC 51939</name>
    <dbReference type="NCBI Taxonomy" id="1125699"/>
    <lineage>
        <taxon>Bacteria</taxon>
        <taxon>Pseudomonadati</taxon>
        <taxon>Spirochaetota</taxon>
        <taxon>Spirochaetia</taxon>
        <taxon>Spirochaetales</taxon>
        <taxon>Treponemataceae</taxon>
        <taxon>Treponema</taxon>
    </lineage>
</organism>
<dbReference type="Gene3D" id="1.20.1250.20">
    <property type="entry name" value="MFS general substrate transporter like domains"/>
    <property type="match status" value="1"/>
</dbReference>
<dbReference type="Proteomes" id="UP000014541">
    <property type="component" value="Unassembled WGS sequence"/>
</dbReference>
<dbReference type="RefSeq" id="WP_016525181.1">
    <property type="nucleotide sequence ID" value="NZ_KE332518.1"/>
</dbReference>
<reference evidence="5 6" key="1">
    <citation type="submission" date="2013-04" db="EMBL/GenBank/DDBJ databases">
        <title>The Genome Sequence of Treponema maltophilum ATCC 51939.</title>
        <authorList>
            <consortium name="The Broad Institute Genomics Platform"/>
            <person name="Earl A."/>
            <person name="Ward D."/>
            <person name="Feldgarden M."/>
            <person name="Gevers D."/>
            <person name="Leonetti C."/>
            <person name="Blanton J.M."/>
            <person name="Dewhirst F.E."/>
            <person name="Izard J."/>
            <person name="Walker B."/>
            <person name="Young S."/>
            <person name="Zeng Q."/>
            <person name="Gargeya S."/>
            <person name="Fitzgerald M."/>
            <person name="Haas B."/>
            <person name="Abouelleil A."/>
            <person name="Allen A.W."/>
            <person name="Alvarado L."/>
            <person name="Arachchi H.M."/>
            <person name="Berlin A.M."/>
            <person name="Chapman S.B."/>
            <person name="Gainer-Dewar J."/>
            <person name="Goldberg J."/>
            <person name="Griggs A."/>
            <person name="Gujja S."/>
            <person name="Hansen M."/>
            <person name="Howarth C."/>
            <person name="Imamovic A."/>
            <person name="Ireland A."/>
            <person name="Larimer J."/>
            <person name="McCowan C."/>
            <person name="Murphy C."/>
            <person name="Pearson M."/>
            <person name="Poon T.W."/>
            <person name="Priest M."/>
            <person name="Roberts A."/>
            <person name="Saif S."/>
            <person name="Shea T."/>
            <person name="Sisk P."/>
            <person name="Sykes S."/>
            <person name="Wortman J."/>
            <person name="Nusbaum C."/>
            <person name="Birren B."/>
        </authorList>
    </citation>
    <scope>NUCLEOTIDE SEQUENCE [LARGE SCALE GENOMIC DNA]</scope>
    <source>
        <strain evidence="5 6">ATCC 51939</strain>
    </source>
</reference>
<feature type="transmembrane region" description="Helical" evidence="4">
    <location>
        <begin position="320"/>
        <end position="348"/>
    </location>
</feature>
<feature type="transmembrane region" description="Helical" evidence="4">
    <location>
        <begin position="231"/>
        <end position="256"/>
    </location>
</feature>
<feature type="transmembrane region" description="Helical" evidence="4">
    <location>
        <begin position="105"/>
        <end position="126"/>
    </location>
</feature>
<dbReference type="EMBL" id="ATFF01000006">
    <property type="protein sequence ID" value="EPF30570.1"/>
    <property type="molecule type" value="Genomic_DNA"/>
</dbReference>